<gene>
    <name evidence="3" type="ORF">KI387_042159</name>
</gene>
<organism evidence="3 4">
    <name type="scientific">Taxus chinensis</name>
    <name type="common">Chinese yew</name>
    <name type="synonym">Taxus wallichiana var. chinensis</name>
    <dbReference type="NCBI Taxonomy" id="29808"/>
    <lineage>
        <taxon>Eukaryota</taxon>
        <taxon>Viridiplantae</taxon>
        <taxon>Streptophyta</taxon>
        <taxon>Embryophyta</taxon>
        <taxon>Tracheophyta</taxon>
        <taxon>Spermatophyta</taxon>
        <taxon>Pinopsida</taxon>
        <taxon>Pinidae</taxon>
        <taxon>Conifers II</taxon>
        <taxon>Cupressales</taxon>
        <taxon>Taxaceae</taxon>
        <taxon>Taxus</taxon>
    </lineage>
</organism>
<keyword evidence="2" id="KW-0539">Nucleus</keyword>
<dbReference type="GO" id="GO:0007064">
    <property type="term" value="P:mitotic sister chromatid cohesion"/>
    <property type="evidence" value="ECO:0007669"/>
    <property type="project" value="InterPro"/>
</dbReference>
<protein>
    <submittedName>
        <fullName evidence="3">Uncharacterized protein</fullName>
    </submittedName>
</protein>
<dbReference type="GO" id="GO:0000785">
    <property type="term" value="C:chromatin"/>
    <property type="evidence" value="ECO:0007669"/>
    <property type="project" value="TreeGrafter"/>
</dbReference>
<dbReference type="Pfam" id="PF20168">
    <property type="entry name" value="PDS5"/>
    <property type="match status" value="1"/>
</dbReference>
<accession>A0AA38C177</accession>
<dbReference type="PANTHER" id="PTHR12663">
    <property type="entry name" value="ANDROGEN INDUCED INHIBITOR OF PROLIFERATION AS3 / PDS5-RELATED"/>
    <property type="match status" value="1"/>
</dbReference>
<dbReference type="Proteomes" id="UP000824469">
    <property type="component" value="Unassembled WGS sequence"/>
</dbReference>
<comment type="caution">
    <text evidence="3">The sequence shown here is derived from an EMBL/GenBank/DDBJ whole genome shotgun (WGS) entry which is preliminary data.</text>
</comment>
<reference evidence="3 4" key="1">
    <citation type="journal article" date="2021" name="Nat. Plants">
        <title>The Taxus genome provides insights into paclitaxel biosynthesis.</title>
        <authorList>
            <person name="Xiong X."/>
            <person name="Gou J."/>
            <person name="Liao Q."/>
            <person name="Li Y."/>
            <person name="Zhou Q."/>
            <person name="Bi G."/>
            <person name="Li C."/>
            <person name="Du R."/>
            <person name="Wang X."/>
            <person name="Sun T."/>
            <person name="Guo L."/>
            <person name="Liang H."/>
            <person name="Lu P."/>
            <person name="Wu Y."/>
            <person name="Zhang Z."/>
            <person name="Ro D.K."/>
            <person name="Shang Y."/>
            <person name="Huang S."/>
            <person name="Yan J."/>
        </authorList>
    </citation>
    <scope>NUCLEOTIDE SEQUENCE [LARGE SCALE GENOMIC DNA]</scope>
    <source>
        <strain evidence="3">Ta-2019</strain>
    </source>
</reference>
<proteinExistence type="predicted"/>
<evidence type="ECO:0000256" key="2">
    <source>
        <dbReference type="ARBA" id="ARBA00023242"/>
    </source>
</evidence>
<evidence type="ECO:0000313" key="3">
    <source>
        <dbReference type="EMBL" id="KAH9292656.1"/>
    </source>
</evidence>
<dbReference type="GO" id="GO:0005634">
    <property type="term" value="C:nucleus"/>
    <property type="evidence" value="ECO:0007669"/>
    <property type="project" value="UniProtKB-SubCell"/>
</dbReference>
<evidence type="ECO:0000256" key="1">
    <source>
        <dbReference type="ARBA" id="ARBA00004123"/>
    </source>
</evidence>
<dbReference type="EMBL" id="JAHRHJ020002675">
    <property type="protein sequence ID" value="KAH9292656.1"/>
    <property type="molecule type" value="Genomic_DNA"/>
</dbReference>
<keyword evidence="4" id="KW-1185">Reference proteome</keyword>
<sequence>MTHLASPRFLRHSNLDVRLVVITCISEIMRITVSEQPYSDTTMGEIFELMIGSFQRLWDITNPYFGKRVKILENMAKVRSCVLMLDLKCDDLFPHMFEVFFVVLHDDHSQKIMVAMQTIMSLVLNEYEDPPQQLLSILGEGLSQEESCIAHTLAKSVLDQCSSKVKAYMLAKSPMKIEGSDLQGMNLLVLDDSFLASNGCVHDEGKMMAKKHVMEDKERIVLHEDSYGGIDKTKKSDLREESMNNDTTIEGYTNSCIISFNASFLSTFMLPKEETIEHSSSGNNLLMLDKLLVPTNYIELDMSRKKSVLKREHEGGMGRSYTHEEETFSGTLNHSQLVGLRVTTVIRE</sequence>
<name>A0AA38C177_TAXCH</name>
<comment type="subcellular location">
    <subcellularLocation>
        <location evidence="1">Nucleus</location>
    </subcellularLocation>
</comment>
<evidence type="ECO:0000313" key="4">
    <source>
        <dbReference type="Proteomes" id="UP000824469"/>
    </source>
</evidence>
<dbReference type="InterPro" id="IPR039776">
    <property type="entry name" value="Pds5"/>
</dbReference>
<dbReference type="AlphaFoldDB" id="A0AA38C177"/>
<dbReference type="PANTHER" id="PTHR12663:SF0">
    <property type="entry name" value="PRECOCIOUS DISSOCIATION OF SISTERS 5, ISOFORM A"/>
    <property type="match status" value="1"/>
</dbReference>
<dbReference type="GO" id="GO:0006281">
    <property type="term" value="P:DNA repair"/>
    <property type="evidence" value="ECO:0007669"/>
    <property type="project" value="TreeGrafter"/>
</dbReference>